<dbReference type="Proteomes" id="UP000326570">
    <property type="component" value="Unassembled WGS sequence"/>
</dbReference>
<proteinExistence type="inferred from homology"/>
<reference evidence="6 7" key="1">
    <citation type="submission" date="2019-09" db="EMBL/GenBank/DDBJ databases">
        <title>Genome sequence of Adhaeribacter sp. M2.</title>
        <authorList>
            <person name="Srinivasan S."/>
        </authorList>
    </citation>
    <scope>NUCLEOTIDE SEQUENCE [LARGE SCALE GENOMIC DNA]</scope>
    <source>
        <strain evidence="6 7">M2</strain>
    </source>
</reference>
<comment type="caution">
    <text evidence="6">The sequence shown here is derived from an EMBL/GenBank/DDBJ whole genome shotgun (WGS) entry which is preliminary data.</text>
</comment>
<keyword evidence="4" id="KW-0804">Transcription</keyword>
<dbReference type="SUPFAM" id="SSF46785">
    <property type="entry name" value="Winged helix' DNA-binding domain"/>
    <property type="match status" value="1"/>
</dbReference>
<dbReference type="AlphaFoldDB" id="A0A5N1IPQ3"/>
<evidence type="ECO:0000256" key="4">
    <source>
        <dbReference type="ARBA" id="ARBA00023163"/>
    </source>
</evidence>
<sequence length="310" mass="35801">MNLQQLEYIVAVDRYRHFARAAENSFVTQPTLSMMIQKLEEELGIKIFDRKKQPVVPTREGEEIIMRAKQVLAEVAHLKEYAAELKGEVTGELHLGIIPTLAPYLLPLFLRSFSQRHPNLKIYIKEMVTNDIILKLKTGELDMGILATPLHEEQLKEHPLFYEEFFAYASKSEKLSAKKYLAPKEINLENLWLLEEGHCLRNQVFNLCELKKQEAERDNLHYEAGSIETLINLVDKYEGLTIIPHFAILNLTPGQKEKVREFAEPKPVREISLVVSESYPRRKLVQELQAVIKQVVPFGQDSQKRSVLDI</sequence>
<keyword evidence="7" id="KW-1185">Reference proteome</keyword>
<dbReference type="Gene3D" id="3.40.190.10">
    <property type="entry name" value="Periplasmic binding protein-like II"/>
    <property type="match status" value="2"/>
</dbReference>
<dbReference type="InterPro" id="IPR036388">
    <property type="entry name" value="WH-like_DNA-bd_sf"/>
</dbReference>
<dbReference type="PANTHER" id="PTHR30419:SF29">
    <property type="entry name" value="LYSR-FAMILY TRANSCRIPTIONAL REGULATOR"/>
    <property type="match status" value="1"/>
</dbReference>
<protein>
    <submittedName>
        <fullName evidence="6">LysR family transcriptional regulator</fullName>
    </submittedName>
</protein>
<dbReference type="GO" id="GO:0003700">
    <property type="term" value="F:DNA-binding transcription factor activity"/>
    <property type="evidence" value="ECO:0007669"/>
    <property type="project" value="InterPro"/>
</dbReference>
<accession>A0A5N1IPQ3</accession>
<dbReference type="PANTHER" id="PTHR30419">
    <property type="entry name" value="HTH-TYPE TRANSCRIPTIONAL REGULATOR YBHD"/>
    <property type="match status" value="1"/>
</dbReference>
<dbReference type="Pfam" id="PF00126">
    <property type="entry name" value="HTH_1"/>
    <property type="match status" value="1"/>
</dbReference>
<dbReference type="InterPro" id="IPR036390">
    <property type="entry name" value="WH_DNA-bd_sf"/>
</dbReference>
<evidence type="ECO:0000256" key="2">
    <source>
        <dbReference type="ARBA" id="ARBA00023015"/>
    </source>
</evidence>
<name>A0A5N1IPQ3_9BACT</name>
<dbReference type="RefSeq" id="WP_150904358.1">
    <property type="nucleotide sequence ID" value="NZ_VTWT01000007.1"/>
</dbReference>
<comment type="similarity">
    <text evidence="1">Belongs to the LysR transcriptional regulatory family.</text>
</comment>
<organism evidence="6 7">
    <name type="scientific">Adhaeribacter soli</name>
    <dbReference type="NCBI Taxonomy" id="2607655"/>
    <lineage>
        <taxon>Bacteria</taxon>
        <taxon>Pseudomonadati</taxon>
        <taxon>Bacteroidota</taxon>
        <taxon>Cytophagia</taxon>
        <taxon>Cytophagales</taxon>
        <taxon>Hymenobacteraceae</taxon>
        <taxon>Adhaeribacter</taxon>
    </lineage>
</organism>
<dbReference type="InterPro" id="IPR000847">
    <property type="entry name" value="LysR_HTH_N"/>
</dbReference>
<evidence type="ECO:0000313" key="6">
    <source>
        <dbReference type="EMBL" id="KAA9331748.1"/>
    </source>
</evidence>
<dbReference type="PROSITE" id="PS50931">
    <property type="entry name" value="HTH_LYSR"/>
    <property type="match status" value="1"/>
</dbReference>
<dbReference type="FunFam" id="1.10.10.10:FF:000001">
    <property type="entry name" value="LysR family transcriptional regulator"/>
    <property type="match status" value="1"/>
</dbReference>
<dbReference type="Gene3D" id="1.10.10.10">
    <property type="entry name" value="Winged helix-like DNA-binding domain superfamily/Winged helix DNA-binding domain"/>
    <property type="match status" value="1"/>
</dbReference>
<dbReference type="PRINTS" id="PR00039">
    <property type="entry name" value="HTHLYSR"/>
</dbReference>
<keyword evidence="2" id="KW-0805">Transcription regulation</keyword>
<dbReference type="EMBL" id="VTWT01000007">
    <property type="protein sequence ID" value="KAA9331748.1"/>
    <property type="molecule type" value="Genomic_DNA"/>
</dbReference>
<evidence type="ECO:0000256" key="3">
    <source>
        <dbReference type="ARBA" id="ARBA00023125"/>
    </source>
</evidence>
<dbReference type="InterPro" id="IPR050950">
    <property type="entry name" value="HTH-type_LysR_regulators"/>
</dbReference>
<feature type="domain" description="HTH lysR-type" evidence="5">
    <location>
        <begin position="1"/>
        <end position="58"/>
    </location>
</feature>
<dbReference type="GO" id="GO:0005829">
    <property type="term" value="C:cytosol"/>
    <property type="evidence" value="ECO:0007669"/>
    <property type="project" value="TreeGrafter"/>
</dbReference>
<evidence type="ECO:0000259" key="5">
    <source>
        <dbReference type="PROSITE" id="PS50931"/>
    </source>
</evidence>
<dbReference type="CDD" id="cd08411">
    <property type="entry name" value="PBP2_OxyR"/>
    <property type="match status" value="1"/>
</dbReference>
<dbReference type="Pfam" id="PF03466">
    <property type="entry name" value="LysR_substrate"/>
    <property type="match status" value="1"/>
</dbReference>
<dbReference type="GO" id="GO:0003677">
    <property type="term" value="F:DNA binding"/>
    <property type="evidence" value="ECO:0007669"/>
    <property type="project" value="UniProtKB-KW"/>
</dbReference>
<evidence type="ECO:0000313" key="7">
    <source>
        <dbReference type="Proteomes" id="UP000326570"/>
    </source>
</evidence>
<keyword evidence="3" id="KW-0238">DNA-binding</keyword>
<evidence type="ECO:0000256" key="1">
    <source>
        <dbReference type="ARBA" id="ARBA00009437"/>
    </source>
</evidence>
<dbReference type="InterPro" id="IPR005119">
    <property type="entry name" value="LysR_subst-bd"/>
</dbReference>
<gene>
    <name evidence="6" type="ORF">F0P94_13130</name>
</gene>
<dbReference type="SUPFAM" id="SSF53850">
    <property type="entry name" value="Periplasmic binding protein-like II"/>
    <property type="match status" value="1"/>
</dbReference>